<dbReference type="EMBL" id="VTEI01000026">
    <property type="protein sequence ID" value="TYS12987.1"/>
    <property type="molecule type" value="Genomic_DNA"/>
</dbReference>
<dbReference type="AlphaFoldDB" id="A0A5D4NG72"/>
<comment type="similarity">
    <text evidence="1">Belongs to the DprA/Smf family.</text>
</comment>
<dbReference type="Gene3D" id="3.40.50.450">
    <property type="match status" value="1"/>
</dbReference>
<dbReference type="OrthoDB" id="9785707at2"/>
<evidence type="ECO:0000313" key="4">
    <source>
        <dbReference type="Proteomes" id="UP000322267"/>
    </source>
</evidence>
<feature type="domain" description="Smf/DprA SLOG" evidence="2">
    <location>
        <begin position="85"/>
        <end position="295"/>
    </location>
</feature>
<evidence type="ECO:0000259" key="2">
    <source>
        <dbReference type="Pfam" id="PF02481"/>
    </source>
</evidence>
<evidence type="ECO:0000313" key="3">
    <source>
        <dbReference type="EMBL" id="TYS12987.1"/>
    </source>
</evidence>
<accession>A0A5D4NG72</accession>
<dbReference type="SUPFAM" id="SSF102405">
    <property type="entry name" value="MCP/YpsA-like"/>
    <property type="match status" value="1"/>
</dbReference>
<organism evidence="3 4">
    <name type="scientific">Rossellomorea vietnamensis</name>
    <dbReference type="NCBI Taxonomy" id="218284"/>
    <lineage>
        <taxon>Bacteria</taxon>
        <taxon>Bacillati</taxon>
        <taxon>Bacillota</taxon>
        <taxon>Bacilli</taxon>
        <taxon>Bacillales</taxon>
        <taxon>Bacillaceae</taxon>
        <taxon>Rossellomorea</taxon>
    </lineage>
</organism>
<sequence>MDATIVWIVLSRIKGLGPKTLNSIYKKYPSPTKEDLFIAQKRINFANTIKNQKIVDVLNDQMYIKKLYQQVLDDLTKYKRENITVVSISDSNYPNMLREIEDPPVLLYCRGNKEALNIDKKVAIVGTRNATPIGINASFRIAMTFSKMNYVIVSGLAKGIDESAHKGTLSAGGITIAVMPGGVDKKSIYPADNKELAEQIVSRNGLLVSEYPPYQRPNKASFVQRDRIQSGLSLGVCPVQTDVTGGTQHTIKFSKNQKRLLFCPTPTEKGDIPAYRGIHKLLKENFSEVLQDKSDYARLDKLMEKLIPEESKSAKQEPLEDNNNEQMTKLVSVIDEVCGLAKDIGVNEDKLLKMIQQQLKTWN</sequence>
<gene>
    <name evidence="3" type="ORF">FZC78_22650</name>
</gene>
<dbReference type="PANTHER" id="PTHR43022:SF1">
    <property type="entry name" value="PROTEIN SMF"/>
    <property type="match status" value="1"/>
</dbReference>
<protein>
    <submittedName>
        <fullName evidence="3">DNA-processing protein DprA</fullName>
    </submittedName>
</protein>
<dbReference type="RefSeq" id="WP_148942336.1">
    <property type="nucleotide sequence ID" value="NZ_VTEI01000026.1"/>
</dbReference>
<dbReference type="Pfam" id="PF02481">
    <property type="entry name" value="DNA_processg_A"/>
    <property type="match status" value="1"/>
</dbReference>
<proteinExistence type="inferred from homology"/>
<comment type="caution">
    <text evidence="3">The sequence shown here is derived from an EMBL/GenBank/DDBJ whole genome shotgun (WGS) entry which is preliminary data.</text>
</comment>
<dbReference type="GO" id="GO:0009294">
    <property type="term" value="P:DNA-mediated transformation"/>
    <property type="evidence" value="ECO:0007669"/>
    <property type="project" value="InterPro"/>
</dbReference>
<dbReference type="Proteomes" id="UP000322267">
    <property type="component" value="Unassembled WGS sequence"/>
</dbReference>
<dbReference type="InterPro" id="IPR003488">
    <property type="entry name" value="DprA"/>
</dbReference>
<reference evidence="3 4" key="1">
    <citation type="submission" date="2019-08" db="EMBL/GenBank/DDBJ databases">
        <title>Bacillus genomes from the desert of Cuatro Cienegas, Coahuila.</title>
        <authorList>
            <person name="Olmedo-Alvarez G."/>
        </authorList>
    </citation>
    <scope>NUCLEOTIDE SEQUENCE [LARGE SCALE GENOMIC DNA]</scope>
    <source>
        <strain evidence="3 4">CH34_1T</strain>
    </source>
</reference>
<name>A0A5D4NG72_9BACI</name>
<evidence type="ECO:0000256" key="1">
    <source>
        <dbReference type="ARBA" id="ARBA00006525"/>
    </source>
</evidence>
<dbReference type="PANTHER" id="PTHR43022">
    <property type="entry name" value="PROTEIN SMF"/>
    <property type="match status" value="1"/>
</dbReference>
<dbReference type="InterPro" id="IPR057666">
    <property type="entry name" value="DrpA_SLOG"/>
</dbReference>